<evidence type="ECO:0000313" key="1">
    <source>
        <dbReference type="EMBL" id="URZ13932.1"/>
    </source>
</evidence>
<sequence>MSKTQIDGNRIADQAIEARHLKAGLGIPETQLKLNFPTHNHENKSVLDIIINTSPTLVKQMDLKDIMLAILQISDARQEGLTLKDTLALKANESDLSTVVSEIKDARGNRASLSEAISSVLSSVDTKISEHAGAISHKQLDEIYAEVVNARGDHLNLNDRLDSMQASINNSSSSTGTGGNVNLQALTPWNALITLTEGETSVTVPNPYEVGGNSLQVFDGPILLVPGSDKDYVEASNTSITLNYNPEAGSILRLVGSNSGSLFQWVYRIKSEEGQTAINLQASYKTNNDELMVYEDGLLLQSTLDYVETHENQITMNYPLLENSIITICKRRF</sequence>
<geneLocation type="plasmid" evidence="1 2">
    <name>p330</name>
</geneLocation>
<evidence type="ECO:0000313" key="2">
    <source>
        <dbReference type="Proteomes" id="UP000190951"/>
    </source>
</evidence>
<dbReference type="Proteomes" id="UP000190951">
    <property type="component" value="Plasmid p330"/>
</dbReference>
<protein>
    <submittedName>
        <fullName evidence="1">Uncharacterized protein</fullName>
    </submittedName>
</protein>
<reference evidence="1 2" key="1">
    <citation type="submission" date="2022-04" db="EMBL/GenBank/DDBJ databases">
        <title>Genome sequence of C. roseum typestrain.</title>
        <authorList>
            <person name="Poehlein A."/>
            <person name="Schoch T."/>
            <person name="Duerre P."/>
            <person name="Daniel R."/>
        </authorList>
    </citation>
    <scope>NUCLEOTIDE SEQUENCE [LARGE SCALE GENOMIC DNA]</scope>
    <source>
        <strain evidence="1 2">DSM 7320</strain>
        <plasmid evidence="1 2">p330</plasmid>
    </source>
</reference>
<dbReference type="KEGG" id="crw:CROST_047100"/>
<dbReference type="AlphaFoldDB" id="A0A1S8MEY3"/>
<keyword evidence="2" id="KW-1185">Reference proteome</keyword>
<dbReference type="EMBL" id="CP096984">
    <property type="protein sequence ID" value="URZ13932.1"/>
    <property type="molecule type" value="Genomic_DNA"/>
</dbReference>
<dbReference type="STRING" id="84029.CROST_31970"/>
<dbReference type="RefSeq" id="WP_077832531.1">
    <property type="nucleotide sequence ID" value="NZ_CP096984.1"/>
</dbReference>
<organism evidence="1 2">
    <name type="scientific">Clostridium felsineum</name>
    <dbReference type="NCBI Taxonomy" id="36839"/>
    <lineage>
        <taxon>Bacteria</taxon>
        <taxon>Bacillati</taxon>
        <taxon>Bacillota</taxon>
        <taxon>Clostridia</taxon>
        <taxon>Eubacteriales</taxon>
        <taxon>Clostridiaceae</taxon>
        <taxon>Clostridium</taxon>
    </lineage>
</organism>
<gene>
    <name evidence="1" type="ORF">CROST_047100</name>
</gene>
<keyword evidence="1" id="KW-0614">Plasmid</keyword>
<accession>A0A1S8MEY3</accession>
<proteinExistence type="predicted"/>
<name>A0A1S8MEY3_9CLOT</name>